<dbReference type="InterPro" id="IPR006076">
    <property type="entry name" value="FAD-dep_OxRdtase"/>
</dbReference>
<name>A0A1W1CGT1_9ZZZZ</name>
<evidence type="ECO:0000259" key="2">
    <source>
        <dbReference type="Pfam" id="PF01266"/>
    </source>
</evidence>
<keyword evidence="1" id="KW-0560">Oxidoreductase</keyword>
<reference evidence="3" key="1">
    <citation type="submission" date="2016-10" db="EMBL/GenBank/DDBJ databases">
        <authorList>
            <person name="de Groot N.N."/>
        </authorList>
    </citation>
    <scope>NUCLEOTIDE SEQUENCE</scope>
</reference>
<dbReference type="AlphaFoldDB" id="A0A1W1CGT1"/>
<dbReference type="EMBL" id="FPHN01000177">
    <property type="protein sequence ID" value="SFV64955.1"/>
    <property type="molecule type" value="Genomic_DNA"/>
</dbReference>
<organism evidence="3">
    <name type="scientific">hydrothermal vent metagenome</name>
    <dbReference type="NCBI Taxonomy" id="652676"/>
    <lineage>
        <taxon>unclassified sequences</taxon>
        <taxon>metagenomes</taxon>
        <taxon>ecological metagenomes</taxon>
    </lineage>
</organism>
<evidence type="ECO:0000313" key="3">
    <source>
        <dbReference type="EMBL" id="SFV64955.1"/>
    </source>
</evidence>
<dbReference type="GO" id="GO:0005737">
    <property type="term" value="C:cytoplasm"/>
    <property type="evidence" value="ECO:0007669"/>
    <property type="project" value="TreeGrafter"/>
</dbReference>
<dbReference type="GO" id="GO:0016491">
    <property type="term" value="F:oxidoreductase activity"/>
    <property type="evidence" value="ECO:0007669"/>
    <property type="project" value="UniProtKB-KW"/>
</dbReference>
<proteinExistence type="predicted"/>
<gene>
    <name evidence="3" type="ORF">MNB_SV-14-1526</name>
</gene>
<evidence type="ECO:0000256" key="1">
    <source>
        <dbReference type="ARBA" id="ARBA00023002"/>
    </source>
</evidence>
<dbReference type="SUPFAM" id="SSF51905">
    <property type="entry name" value="FAD/NAD(P)-binding domain"/>
    <property type="match status" value="1"/>
</dbReference>
<sequence>MINYDVIVVGAGIAGCSCAYFLKQRGLDVLVVDRAGVASMGGSSAAGAFVSPKIGKGSELQSLTNEAFEFAKSFYLEHFPKHFKQTGVIRIPKDKADAKKFQKYEEYNNSKREWVNEEGLENIGIKKSFDSFLFNEAGVCDAPEICKSFLEGIDYQQYEVKNLVYKKSLWIIGDYRAKKLVLATGYENKFFDMRYMGVKGTWGSRGDYETNLDLDVSMHKNISISANINGIVKIGATHKKEMNVCMTCNGEPLKALFEVASTMVDTSDFKLKETFCGMRAGSKDYFPLLGSVISVSEMLNEYPQLPKGQRLKEKPKKIKNLYVCNGLGGRGFVFAPLMGKMLADNIVDGKEIDKRVNPDRLFLKWCRKSKDLENYR</sequence>
<dbReference type="Pfam" id="PF01266">
    <property type="entry name" value="DAO"/>
    <property type="match status" value="1"/>
</dbReference>
<dbReference type="InterPro" id="IPR036188">
    <property type="entry name" value="FAD/NAD-bd_sf"/>
</dbReference>
<dbReference type="Gene3D" id="3.50.50.60">
    <property type="entry name" value="FAD/NAD(P)-binding domain"/>
    <property type="match status" value="1"/>
</dbReference>
<accession>A0A1W1CGT1</accession>
<dbReference type="Gene3D" id="3.30.9.10">
    <property type="entry name" value="D-Amino Acid Oxidase, subunit A, domain 2"/>
    <property type="match status" value="1"/>
</dbReference>
<protein>
    <submittedName>
        <fullName evidence="3">FAD dependent oxidoreductase</fullName>
    </submittedName>
</protein>
<dbReference type="PANTHER" id="PTHR13847:SF289">
    <property type="entry name" value="GLYCINE OXIDASE"/>
    <property type="match status" value="1"/>
</dbReference>
<dbReference type="PANTHER" id="PTHR13847">
    <property type="entry name" value="SARCOSINE DEHYDROGENASE-RELATED"/>
    <property type="match status" value="1"/>
</dbReference>
<feature type="domain" description="FAD dependent oxidoreductase" evidence="2">
    <location>
        <begin position="5"/>
        <end position="344"/>
    </location>
</feature>